<evidence type="ECO:0000256" key="4">
    <source>
        <dbReference type="SAM" id="MobiDB-lite"/>
    </source>
</evidence>
<feature type="region of interest" description="Disordered" evidence="4">
    <location>
        <begin position="426"/>
        <end position="445"/>
    </location>
</feature>
<dbReference type="GO" id="GO:0006357">
    <property type="term" value="P:regulation of transcription by RNA polymerase II"/>
    <property type="evidence" value="ECO:0007669"/>
    <property type="project" value="TreeGrafter"/>
</dbReference>
<dbReference type="SMART" id="SM00558">
    <property type="entry name" value="JmjC"/>
    <property type="match status" value="1"/>
</dbReference>
<name>A0A061QMU9_9CHLO</name>
<organism evidence="6">
    <name type="scientific">Tetraselmis sp. GSL018</name>
    <dbReference type="NCBI Taxonomy" id="582737"/>
    <lineage>
        <taxon>Eukaryota</taxon>
        <taxon>Viridiplantae</taxon>
        <taxon>Chlorophyta</taxon>
        <taxon>core chlorophytes</taxon>
        <taxon>Chlorodendrophyceae</taxon>
        <taxon>Chlorodendrales</taxon>
        <taxon>Chlorodendraceae</taxon>
        <taxon>Tetraselmis</taxon>
    </lineage>
</organism>
<dbReference type="SUPFAM" id="SSF51197">
    <property type="entry name" value="Clavaminate synthase-like"/>
    <property type="match status" value="1"/>
</dbReference>
<evidence type="ECO:0000256" key="2">
    <source>
        <dbReference type="ARBA" id="ARBA00022723"/>
    </source>
</evidence>
<comment type="subcellular location">
    <subcellularLocation>
        <location evidence="1">Nucleus</location>
    </subcellularLocation>
</comment>
<feature type="non-terminal residue" evidence="6">
    <location>
        <position position="1"/>
    </location>
</feature>
<dbReference type="GO" id="GO:0032259">
    <property type="term" value="P:methylation"/>
    <property type="evidence" value="ECO:0007669"/>
    <property type="project" value="UniProtKB-KW"/>
</dbReference>
<dbReference type="PROSITE" id="PS51184">
    <property type="entry name" value="JMJC"/>
    <property type="match status" value="1"/>
</dbReference>
<feature type="domain" description="JmjC" evidence="5">
    <location>
        <begin position="370"/>
        <end position="572"/>
    </location>
</feature>
<feature type="region of interest" description="Disordered" evidence="4">
    <location>
        <begin position="620"/>
        <end position="677"/>
    </location>
</feature>
<keyword evidence="3" id="KW-0539">Nucleus</keyword>
<evidence type="ECO:0000256" key="1">
    <source>
        <dbReference type="ARBA" id="ARBA00004123"/>
    </source>
</evidence>
<dbReference type="GO" id="GO:0000785">
    <property type="term" value="C:chromatin"/>
    <property type="evidence" value="ECO:0007669"/>
    <property type="project" value="TreeGrafter"/>
</dbReference>
<dbReference type="GO" id="GO:0031490">
    <property type="term" value="F:chromatin DNA binding"/>
    <property type="evidence" value="ECO:0007669"/>
    <property type="project" value="TreeGrafter"/>
</dbReference>
<accession>A0A061QMU9</accession>
<dbReference type="GO" id="GO:0032454">
    <property type="term" value="F:histone H3K9 demethylase activity"/>
    <property type="evidence" value="ECO:0007669"/>
    <property type="project" value="InterPro"/>
</dbReference>
<protein>
    <submittedName>
        <fullName evidence="6">Lysine-specific demethylase 3</fullName>
    </submittedName>
</protein>
<dbReference type="GO" id="GO:0046872">
    <property type="term" value="F:metal ion binding"/>
    <property type="evidence" value="ECO:0007669"/>
    <property type="project" value="UniProtKB-KW"/>
</dbReference>
<dbReference type="EMBL" id="GBEZ01027553">
    <property type="protein sequence ID" value="JAC59775.1"/>
    <property type="molecule type" value="Transcribed_RNA"/>
</dbReference>
<reference evidence="6" key="1">
    <citation type="submission" date="2014-05" db="EMBL/GenBank/DDBJ databases">
        <title>The transcriptome of the halophilic microalga Tetraselmis sp. GSL018 isolated from the Great Salt Lake, Utah.</title>
        <authorList>
            <person name="Jinkerson R.E."/>
            <person name="D'Adamo S."/>
            <person name="Posewitz M.C."/>
        </authorList>
    </citation>
    <scope>NUCLEOTIDE SEQUENCE</scope>
    <source>
        <strain evidence="6">GSL018</strain>
    </source>
</reference>
<evidence type="ECO:0000259" key="5">
    <source>
        <dbReference type="PROSITE" id="PS51184"/>
    </source>
</evidence>
<dbReference type="AlphaFoldDB" id="A0A061QMU9"/>
<keyword evidence="6" id="KW-0808">Transferase</keyword>
<gene>
    <name evidence="6" type="primary">KDM3</name>
    <name evidence="6" type="ORF">TSPGSL018_30650</name>
</gene>
<dbReference type="Pfam" id="PF02373">
    <property type="entry name" value="JmjC"/>
    <property type="match status" value="1"/>
</dbReference>
<sequence length="677" mass="75796">RTTPPSASRGPTWRRGASGAAAYASAGPAFGDLRAIEAPLAQLLREQEEEASQSSEPPARAFLSPDERVTCNRCETSIPDVHRWCRSCCSDFCVSCCRELRAEAGGALRCPKCHEEATMELKRFQPTVPGALEAVPIALRALSSTPEPQLWSGPSCVGNPEACGGQASGPPPAGESALLSAPRDSWDDLLDGREELWRDARIPSDRCRQPWHDQSARFEEGPPRRIFCPSKDLFTLTGSRRDRALELFQGLWGRGEPIVVRAVSTGKIPWTPACMMRACRERNTRFGADEAEEFVVFECRDWTSMTISESAFFRGYAGATMWCDEDGKAFRPMLKLKDFPTKGHFRDRLQRHYTDFLEVLGSLLPEYTHPEAGPLNLGSRFPSTALAPDLGPKTYIAYGRRPELGEGDNVTKLHLDLSDAVNVLSHVEPDDPDTEGGSDGGATDGAVWDIFRREDTDKLMRFLEEHSNEFFHTSHEEQDGDIRHARRRLSEMGFEHPIHCQRFMLTARHLEKLREEHGVRPWHFVQREGEAVFIPAGCAHQVRNLRSCTKIAVDFVSPESVPQCLKMCEEYRKLTDKEDKLQVKLQVMWSAQWALQQLLRSEQLDPAVIGEDLASSLLDAGTRESLPKRPRKKSSKRPMNSRARAQSAETCSPLEFPSEEEEEPTPPPFLQGATKTA</sequence>
<dbReference type="PANTHER" id="PTHR12549:SF38">
    <property type="entry name" value="JMJC DOMAIN-CONTAINING HISTONE DEMETHYLASE 2, ISOFORM A"/>
    <property type="match status" value="1"/>
</dbReference>
<keyword evidence="6" id="KW-0489">Methyltransferase</keyword>
<evidence type="ECO:0000256" key="3">
    <source>
        <dbReference type="ARBA" id="ARBA00023242"/>
    </source>
</evidence>
<dbReference type="InterPro" id="IPR045109">
    <property type="entry name" value="LSDs-like"/>
</dbReference>
<keyword evidence="2" id="KW-0479">Metal-binding</keyword>
<dbReference type="GO" id="GO:0003712">
    <property type="term" value="F:transcription coregulator activity"/>
    <property type="evidence" value="ECO:0007669"/>
    <property type="project" value="TreeGrafter"/>
</dbReference>
<dbReference type="Gene3D" id="2.60.120.650">
    <property type="entry name" value="Cupin"/>
    <property type="match status" value="1"/>
</dbReference>
<proteinExistence type="predicted"/>
<evidence type="ECO:0000313" key="6">
    <source>
        <dbReference type="EMBL" id="JAC59775.1"/>
    </source>
</evidence>
<dbReference type="PANTHER" id="PTHR12549">
    <property type="entry name" value="JMJC DOMAIN-CONTAINING HISTONE DEMETHYLATION PROTEIN"/>
    <property type="match status" value="1"/>
</dbReference>
<dbReference type="GO" id="GO:0008168">
    <property type="term" value="F:methyltransferase activity"/>
    <property type="evidence" value="ECO:0007669"/>
    <property type="project" value="UniProtKB-KW"/>
</dbReference>
<dbReference type="InterPro" id="IPR003347">
    <property type="entry name" value="JmjC_dom"/>
</dbReference>
<dbReference type="GO" id="GO:0000118">
    <property type="term" value="C:histone deacetylase complex"/>
    <property type="evidence" value="ECO:0007669"/>
    <property type="project" value="TreeGrafter"/>
</dbReference>